<feature type="chain" id="PRO_5047240409" description="SCP domain-containing protein" evidence="1">
    <location>
        <begin position="26"/>
        <end position="179"/>
    </location>
</feature>
<keyword evidence="1" id="KW-0732">Signal</keyword>
<evidence type="ECO:0000259" key="2">
    <source>
        <dbReference type="Pfam" id="PF00188"/>
    </source>
</evidence>
<comment type="caution">
    <text evidence="3">The sequence shown here is derived from an EMBL/GenBank/DDBJ whole genome shotgun (WGS) entry which is preliminary data.</text>
</comment>
<keyword evidence="4" id="KW-1185">Reference proteome</keyword>
<dbReference type="CDD" id="cd05379">
    <property type="entry name" value="CAP_bacterial"/>
    <property type="match status" value="1"/>
</dbReference>
<dbReference type="PANTHER" id="PTHR31157">
    <property type="entry name" value="SCP DOMAIN-CONTAINING PROTEIN"/>
    <property type="match status" value="1"/>
</dbReference>
<dbReference type="PANTHER" id="PTHR31157:SF1">
    <property type="entry name" value="SCP DOMAIN-CONTAINING PROTEIN"/>
    <property type="match status" value="1"/>
</dbReference>
<protein>
    <recommendedName>
        <fullName evidence="2">SCP domain-containing protein</fullName>
    </recommendedName>
</protein>
<evidence type="ECO:0000313" key="3">
    <source>
        <dbReference type="EMBL" id="GAA3550354.1"/>
    </source>
</evidence>
<sequence>MTRSLALVPCLVLGLGLGLLGPASADTGTGTTAAAVVPTPGPRLVPARMLVQRAMEDRVLQLTNEQRRSNGCRPLKASNQLRKAARRHTISMAQARVMSHQLPGEAKFSARITRAGYRGWSLVAENIARGFSSPEAVTTAWMNSPSHRHNILNCRLRELGVGVVLEGDQLWWTQDFGVR</sequence>
<feature type="signal peptide" evidence="1">
    <location>
        <begin position="1"/>
        <end position="25"/>
    </location>
</feature>
<proteinExistence type="predicted"/>
<dbReference type="InterPro" id="IPR014044">
    <property type="entry name" value="CAP_dom"/>
</dbReference>
<reference evidence="4" key="1">
    <citation type="journal article" date="2019" name="Int. J. Syst. Evol. Microbiol.">
        <title>The Global Catalogue of Microorganisms (GCM) 10K type strain sequencing project: providing services to taxonomists for standard genome sequencing and annotation.</title>
        <authorList>
            <consortium name="The Broad Institute Genomics Platform"/>
            <consortium name="The Broad Institute Genome Sequencing Center for Infectious Disease"/>
            <person name="Wu L."/>
            <person name="Ma J."/>
        </authorList>
    </citation>
    <scope>NUCLEOTIDE SEQUENCE [LARGE SCALE GENOMIC DNA]</scope>
    <source>
        <strain evidence="4">JCM 17460</strain>
    </source>
</reference>
<organism evidence="3 4">
    <name type="scientific">Nocardioides daeguensis</name>
    <dbReference type="NCBI Taxonomy" id="908359"/>
    <lineage>
        <taxon>Bacteria</taxon>
        <taxon>Bacillati</taxon>
        <taxon>Actinomycetota</taxon>
        <taxon>Actinomycetes</taxon>
        <taxon>Propionibacteriales</taxon>
        <taxon>Nocardioidaceae</taxon>
        <taxon>Nocardioides</taxon>
    </lineage>
</organism>
<name>A0ABP6WDP9_9ACTN</name>
<dbReference type="EMBL" id="BAABBB010000026">
    <property type="protein sequence ID" value="GAA3550354.1"/>
    <property type="molecule type" value="Genomic_DNA"/>
</dbReference>
<dbReference type="Pfam" id="PF00188">
    <property type="entry name" value="CAP"/>
    <property type="match status" value="1"/>
</dbReference>
<dbReference type="RefSeq" id="WP_218234708.1">
    <property type="nucleotide sequence ID" value="NZ_BAABBB010000026.1"/>
</dbReference>
<gene>
    <name evidence="3" type="ORF">GCM10022263_41670</name>
</gene>
<dbReference type="Proteomes" id="UP001500301">
    <property type="component" value="Unassembled WGS sequence"/>
</dbReference>
<evidence type="ECO:0000256" key="1">
    <source>
        <dbReference type="SAM" id="SignalP"/>
    </source>
</evidence>
<accession>A0ABP6WDP9</accession>
<feature type="domain" description="SCP" evidence="2">
    <location>
        <begin position="60"/>
        <end position="176"/>
    </location>
</feature>
<evidence type="ECO:0000313" key="4">
    <source>
        <dbReference type="Proteomes" id="UP001500301"/>
    </source>
</evidence>